<dbReference type="Pfam" id="PF03781">
    <property type="entry name" value="FGE-sulfatase"/>
    <property type="match status" value="1"/>
</dbReference>
<dbReference type="Gene3D" id="3.90.1580.10">
    <property type="entry name" value="paralog of FGE (formylglycine-generating enzyme)"/>
    <property type="match status" value="1"/>
</dbReference>
<keyword evidence="3" id="KW-1185">Reference proteome</keyword>
<dbReference type="PANTHER" id="PTHR23150">
    <property type="entry name" value="SULFATASE MODIFYING FACTOR 1, 2"/>
    <property type="match status" value="1"/>
</dbReference>
<evidence type="ECO:0000259" key="1">
    <source>
        <dbReference type="Pfam" id="PF03781"/>
    </source>
</evidence>
<dbReference type="SUPFAM" id="SSF56436">
    <property type="entry name" value="C-type lectin-like"/>
    <property type="match status" value="1"/>
</dbReference>
<dbReference type="PANTHER" id="PTHR23150:SF19">
    <property type="entry name" value="FORMYLGLYCINE-GENERATING ENZYME"/>
    <property type="match status" value="1"/>
</dbReference>
<organism evidence="2 3">
    <name type="scientific">Paraglaciecola algarum</name>
    <dbReference type="NCBI Taxonomy" id="3050085"/>
    <lineage>
        <taxon>Bacteria</taxon>
        <taxon>Pseudomonadati</taxon>
        <taxon>Pseudomonadota</taxon>
        <taxon>Gammaproteobacteria</taxon>
        <taxon>Alteromonadales</taxon>
        <taxon>Alteromonadaceae</taxon>
        <taxon>Paraglaciecola</taxon>
    </lineage>
</organism>
<name>A0ABS9D7X2_9ALTE</name>
<protein>
    <submittedName>
        <fullName evidence="2">Formylglycine-generating enzyme family protein</fullName>
    </submittedName>
</protein>
<dbReference type="InterPro" id="IPR042095">
    <property type="entry name" value="SUMF_sf"/>
</dbReference>
<dbReference type="InterPro" id="IPR005532">
    <property type="entry name" value="SUMF_dom"/>
</dbReference>
<reference evidence="2 3" key="1">
    <citation type="submission" date="2022-01" db="EMBL/GenBank/DDBJ databases">
        <title>Paraglaciecola sp. G1-23.</title>
        <authorList>
            <person name="Jin M.S."/>
            <person name="Han D.M."/>
            <person name="Kim H.M."/>
            <person name="Jeon C.O."/>
        </authorList>
    </citation>
    <scope>NUCLEOTIDE SEQUENCE [LARGE SCALE GENOMIC DNA]</scope>
    <source>
        <strain evidence="2 3">G1-23</strain>
    </source>
</reference>
<evidence type="ECO:0000313" key="2">
    <source>
        <dbReference type="EMBL" id="MCF2948482.1"/>
    </source>
</evidence>
<evidence type="ECO:0000313" key="3">
    <source>
        <dbReference type="Proteomes" id="UP001521137"/>
    </source>
</evidence>
<sequence length="341" mass="38605">MNLNKRNTFLLGFIWTGLMLVGFSLAVQKVVAQENLGSHDSSESNFKPYTQNIKNQNFSIEMVPVKGGSFIIGSAKEDAKDPAETPAHKVKVNDFWMSKYEITWQQYDAFVFGEFGSEQFQATEKLAAMGIDAVTGATTPYVEMSFGMGKETHPAVNVTHYAAMQYSRWMTAKTGVFHRLPTEAEWEYACKKGQTDTLDDLSSVAWHSGNTQDKYAKVGQKAANSLGLHDMLGNVSEWVMDQYSKDFYANSPQDNPLNKPTKLYPRVVRGGSWKDDITRQNCTSRQGSTSKWKKRDPQIPKSNWWLTNAPFVGFRLVVPTQQPTPEQMQEYWLKAIKDFGR</sequence>
<feature type="domain" description="Sulfatase-modifying factor enzyme-like" evidence="1">
    <location>
        <begin position="61"/>
        <end position="289"/>
    </location>
</feature>
<gene>
    <name evidence="2" type="ORF">L0668_10225</name>
</gene>
<comment type="caution">
    <text evidence="2">The sequence shown here is derived from an EMBL/GenBank/DDBJ whole genome shotgun (WGS) entry which is preliminary data.</text>
</comment>
<dbReference type="RefSeq" id="WP_235312284.1">
    <property type="nucleotide sequence ID" value="NZ_JAKGAS010000004.1"/>
</dbReference>
<proteinExistence type="predicted"/>
<dbReference type="InterPro" id="IPR051043">
    <property type="entry name" value="Sulfatase_Mod_Factor_Kinase"/>
</dbReference>
<accession>A0ABS9D7X2</accession>
<dbReference type="EMBL" id="JAKGAS010000004">
    <property type="protein sequence ID" value="MCF2948482.1"/>
    <property type="molecule type" value="Genomic_DNA"/>
</dbReference>
<dbReference type="Proteomes" id="UP001521137">
    <property type="component" value="Unassembled WGS sequence"/>
</dbReference>
<dbReference type="InterPro" id="IPR016187">
    <property type="entry name" value="CTDL_fold"/>
</dbReference>